<dbReference type="AlphaFoldDB" id="A0A368VKG6"/>
<accession>A0A368VKG6</accession>
<proteinExistence type="predicted"/>
<evidence type="ECO:0000256" key="1">
    <source>
        <dbReference type="SAM" id="MobiDB-lite"/>
    </source>
</evidence>
<dbReference type="GO" id="GO:0005886">
    <property type="term" value="C:plasma membrane"/>
    <property type="evidence" value="ECO:0007669"/>
    <property type="project" value="TreeGrafter"/>
</dbReference>
<keyword evidence="4" id="KW-1185">Reference proteome</keyword>
<dbReference type="Gene3D" id="3.40.50.300">
    <property type="entry name" value="P-loop containing nucleotide triphosphate hydrolases"/>
    <property type="match status" value="1"/>
</dbReference>
<dbReference type="GO" id="GO:0022857">
    <property type="term" value="F:transmembrane transporter activity"/>
    <property type="evidence" value="ECO:0007669"/>
    <property type="project" value="TreeGrafter"/>
</dbReference>
<evidence type="ECO:0000313" key="4">
    <source>
        <dbReference type="Proteomes" id="UP000253495"/>
    </source>
</evidence>
<dbReference type="InterPro" id="IPR015854">
    <property type="entry name" value="ABC_transpr_LolD-like"/>
</dbReference>
<dbReference type="GO" id="GO:0016887">
    <property type="term" value="F:ATP hydrolysis activity"/>
    <property type="evidence" value="ECO:0007669"/>
    <property type="project" value="InterPro"/>
</dbReference>
<reference evidence="3 4" key="1">
    <citation type="submission" date="2018-07" db="EMBL/GenBank/DDBJ databases">
        <title>Genomic Encyclopedia of Type Strains, Phase III (KMG-III): the genomes of soil and plant-associated and newly described type strains.</title>
        <authorList>
            <person name="Whitman W."/>
        </authorList>
    </citation>
    <scope>NUCLEOTIDE SEQUENCE [LARGE SCALE GENOMIC DNA]</scope>
    <source>
        <strain evidence="3 4">CECT 8575</strain>
    </source>
</reference>
<dbReference type="OrthoDB" id="3243210at2"/>
<dbReference type="InterPro" id="IPR003439">
    <property type="entry name" value="ABC_transporter-like_ATP-bd"/>
</dbReference>
<protein>
    <submittedName>
        <fullName evidence="3">ABC transporter family protein</fullName>
    </submittedName>
</protein>
<sequence>MNIDGAGIVARGITARGPEGTVFENVHARVDPGDLVAVTGPSGSGRTSLLLALSGRLRLITGHLTVSGLTLPAQGKAVRRLMAPARLRPGFELERRMTVRETVTERRITTGITRNDVEEAFALVGIDPKPDTLVHELHPGEQLLLAVALGAARAPAGLLVDDVELGLPQAARKRAWTALRTVARTGMTVVAGSSDPPGPDPGTTVIRLPTPGGTEPETVEHRVVEGVDQNTTEQFTVVDATPSDARQDTRETTLTFGELPDEPDSEQGEDSR</sequence>
<dbReference type="Pfam" id="PF00005">
    <property type="entry name" value="ABC_tran"/>
    <property type="match status" value="1"/>
</dbReference>
<organism evidence="3 4">
    <name type="scientific">Halopolyspora algeriensis</name>
    <dbReference type="NCBI Taxonomy" id="1500506"/>
    <lineage>
        <taxon>Bacteria</taxon>
        <taxon>Bacillati</taxon>
        <taxon>Actinomycetota</taxon>
        <taxon>Actinomycetes</taxon>
        <taxon>Actinomycetes incertae sedis</taxon>
        <taxon>Halopolyspora</taxon>
    </lineage>
</organism>
<evidence type="ECO:0000313" key="3">
    <source>
        <dbReference type="EMBL" id="RCW40153.1"/>
    </source>
</evidence>
<dbReference type="RefSeq" id="WP_114454266.1">
    <property type="nucleotide sequence ID" value="NZ_QPJC01000012.1"/>
</dbReference>
<comment type="caution">
    <text evidence="3">The sequence shown here is derived from an EMBL/GenBank/DDBJ whole genome shotgun (WGS) entry which is preliminary data.</text>
</comment>
<feature type="compositionally biased region" description="Acidic residues" evidence="1">
    <location>
        <begin position="259"/>
        <end position="272"/>
    </location>
</feature>
<dbReference type="PANTHER" id="PTHR24220">
    <property type="entry name" value="IMPORT ATP-BINDING PROTEIN"/>
    <property type="match status" value="1"/>
</dbReference>
<dbReference type="PROSITE" id="PS50893">
    <property type="entry name" value="ABC_TRANSPORTER_2"/>
    <property type="match status" value="1"/>
</dbReference>
<dbReference type="PANTHER" id="PTHR24220:SF684">
    <property type="entry name" value="FE(3+) IONS IMPORT ATP-BINDING PROTEIN FBPC"/>
    <property type="match status" value="1"/>
</dbReference>
<feature type="region of interest" description="Disordered" evidence="1">
    <location>
        <begin position="240"/>
        <end position="272"/>
    </location>
</feature>
<dbReference type="Proteomes" id="UP000253495">
    <property type="component" value="Unassembled WGS sequence"/>
</dbReference>
<feature type="domain" description="ABC transporter" evidence="2">
    <location>
        <begin position="8"/>
        <end position="236"/>
    </location>
</feature>
<evidence type="ECO:0000259" key="2">
    <source>
        <dbReference type="PROSITE" id="PS50893"/>
    </source>
</evidence>
<dbReference type="GO" id="GO:0005524">
    <property type="term" value="F:ATP binding"/>
    <property type="evidence" value="ECO:0007669"/>
    <property type="project" value="InterPro"/>
</dbReference>
<dbReference type="EMBL" id="QPJC01000012">
    <property type="protein sequence ID" value="RCW40153.1"/>
    <property type="molecule type" value="Genomic_DNA"/>
</dbReference>
<gene>
    <name evidence="3" type="ORF">DFQ14_11232</name>
</gene>
<name>A0A368VKG6_9ACTN</name>
<dbReference type="InterPro" id="IPR027417">
    <property type="entry name" value="P-loop_NTPase"/>
</dbReference>
<dbReference type="SUPFAM" id="SSF52540">
    <property type="entry name" value="P-loop containing nucleoside triphosphate hydrolases"/>
    <property type="match status" value="1"/>
</dbReference>